<comment type="caution">
    <text evidence="2">The sequence shown here is derived from an EMBL/GenBank/DDBJ whole genome shotgun (WGS) entry which is preliminary data.</text>
</comment>
<gene>
    <name evidence="2" type="ORF">ColLi_00244</name>
</gene>
<dbReference type="Pfam" id="PF00583">
    <property type="entry name" value="Acetyltransf_1"/>
    <property type="match status" value="1"/>
</dbReference>
<dbReference type="InterPro" id="IPR000182">
    <property type="entry name" value="GNAT_dom"/>
</dbReference>
<dbReference type="Gene3D" id="3.40.630.30">
    <property type="match status" value="1"/>
</dbReference>
<protein>
    <submittedName>
        <fullName evidence="2">Acetyltransferase</fullName>
    </submittedName>
</protein>
<organism evidence="2 3">
    <name type="scientific">Colletotrichum liriopes</name>
    <dbReference type="NCBI Taxonomy" id="708192"/>
    <lineage>
        <taxon>Eukaryota</taxon>
        <taxon>Fungi</taxon>
        <taxon>Dikarya</taxon>
        <taxon>Ascomycota</taxon>
        <taxon>Pezizomycotina</taxon>
        <taxon>Sordariomycetes</taxon>
        <taxon>Hypocreomycetidae</taxon>
        <taxon>Glomerellales</taxon>
        <taxon>Glomerellaceae</taxon>
        <taxon>Colletotrichum</taxon>
        <taxon>Colletotrichum spaethianum species complex</taxon>
    </lineage>
</organism>
<reference evidence="2 3" key="1">
    <citation type="submission" date="2021-07" db="EMBL/GenBank/DDBJ databases">
        <title>Genome data of Colletotrichum spaethianum.</title>
        <authorList>
            <person name="Utami Y.D."/>
            <person name="Hiruma K."/>
        </authorList>
    </citation>
    <scope>NUCLEOTIDE SEQUENCE [LARGE SCALE GENOMIC DNA]</scope>
    <source>
        <strain evidence="2 3">MAFF 242679</strain>
    </source>
</reference>
<dbReference type="PANTHER" id="PTHR42791:SF2">
    <property type="entry name" value="N-ACETYLTRANSFERASE DOMAIN-CONTAINING PROTEIN"/>
    <property type="match status" value="1"/>
</dbReference>
<dbReference type="CDD" id="cd04301">
    <property type="entry name" value="NAT_SF"/>
    <property type="match status" value="1"/>
</dbReference>
<name>A0AA37GBH9_9PEZI</name>
<dbReference type="InterPro" id="IPR052523">
    <property type="entry name" value="Trichothecene_AcTrans"/>
</dbReference>
<accession>A0AA37GBH9</accession>
<keyword evidence="3" id="KW-1185">Reference proteome</keyword>
<evidence type="ECO:0000313" key="2">
    <source>
        <dbReference type="EMBL" id="GJC77406.1"/>
    </source>
</evidence>
<feature type="domain" description="N-acetyltransferase" evidence="1">
    <location>
        <begin position="141"/>
        <end position="176"/>
    </location>
</feature>
<dbReference type="AlphaFoldDB" id="A0AA37GBH9"/>
<dbReference type="EMBL" id="BPPX01000001">
    <property type="protein sequence ID" value="GJC77406.1"/>
    <property type="molecule type" value="Genomic_DNA"/>
</dbReference>
<dbReference type="InterPro" id="IPR016181">
    <property type="entry name" value="Acyl_CoA_acyltransferase"/>
</dbReference>
<proteinExistence type="predicted"/>
<evidence type="ECO:0000259" key="1">
    <source>
        <dbReference type="Pfam" id="PF00583"/>
    </source>
</evidence>
<dbReference type="Proteomes" id="UP001055172">
    <property type="component" value="Unassembled WGS sequence"/>
</dbReference>
<dbReference type="PANTHER" id="PTHR42791">
    <property type="entry name" value="GNAT FAMILY ACETYLTRANSFERASE"/>
    <property type="match status" value="1"/>
</dbReference>
<evidence type="ECO:0000313" key="3">
    <source>
        <dbReference type="Proteomes" id="UP001055172"/>
    </source>
</evidence>
<sequence length="232" mass="26567">MGGGSTFPQHGFTLREAKESDLDDMTRIHIEGFTEEPQVHYCFPLRKQYPTDHWRWTRKEYQNYLEQPEKYLVHLLEATTESNDKVVTRPTGLAVWNLAVLTKATGPDPNLAERKDSDRKRCEAFGQAAGQRFQTYFAQWAEEQINLSALVVHPDYRRRGGGTQLVNWGLTAAEEKRWPVTLCASPMGQLLYAHLKFHKFATEVVQVEGEEEILESAVMARPFDKLPQTVAS</sequence>
<dbReference type="GO" id="GO:0016747">
    <property type="term" value="F:acyltransferase activity, transferring groups other than amino-acyl groups"/>
    <property type="evidence" value="ECO:0007669"/>
    <property type="project" value="InterPro"/>
</dbReference>
<dbReference type="SUPFAM" id="SSF55729">
    <property type="entry name" value="Acyl-CoA N-acyltransferases (Nat)"/>
    <property type="match status" value="1"/>
</dbReference>